<feature type="transmembrane region" description="Helical" evidence="6">
    <location>
        <begin position="88"/>
        <end position="106"/>
    </location>
</feature>
<dbReference type="GO" id="GO:0022857">
    <property type="term" value="F:transmembrane transporter activity"/>
    <property type="evidence" value="ECO:0007669"/>
    <property type="project" value="InterPro"/>
</dbReference>
<gene>
    <name evidence="8" type="ORF">BJ875DRAFT_461303</name>
</gene>
<dbReference type="OrthoDB" id="4139357at2759"/>
<evidence type="ECO:0000256" key="5">
    <source>
        <dbReference type="ARBA" id="ARBA00023136"/>
    </source>
</evidence>
<feature type="transmembrane region" description="Helical" evidence="6">
    <location>
        <begin position="248"/>
        <end position="267"/>
    </location>
</feature>
<keyword evidence="5 6" id="KW-0472">Membrane</keyword>
<feature type="transmembrane region" description="Helical" evidence="6">
    <location>
        <begin position="535"/>
        <end position="558"/>
    </location>
</feature>
<dbReference type="AlphaFoldDB" id="A0A9P8C5T5"/>
<dbReference type="PANTHER" id="PTHR23501">
    <property type="entry name" value="MAJOR FACILITATOR SUPERFAMILY"/>
    <property type="match status" value="1"/>
</dbReference>
<feature type="transmembrane region" description="Helical" evidence="6">
    <location>
        <begin position="118"/>
        <end position="136"/>
    </location>
</feature>
<dbReference type="PANTHER" id="PTHR23501:SF109">
    <property type="entry name" value="MAJOR FACILITATOR SUPERFAMILY (MFS) PROFILE DOMAIN-CONTAINING PROTEIN-RELATED"/>
    <property type="match status" value="1"/>
</dbReference>
<dbReference type="InterPro" id="IPR010573">
    <property type="entry name" value="MFS_Str1/Tri12-like"/>
</dbReference>
<keyword evidence="9" id="KW-1185">Reference proteome</keyword>
<evidence type="ECO:0000313" key="9">
    <source>
        <dbReference type="Proteomes" id="UP000824998"/>
    </source>
</evidence>
<feature type="transmembrane region" description="Helical" evidence="6">
    <location>
        <begin position="49"/>
        <end position="68"/>
    </location>
</feature>
<dbReference type="InterPro" id="IPR036259">
    <property type="entry name" value="MFS_trans_sf"/>
</dbReference>
<evidence type="ECO:0000259" key="7">
    <source>
        <dbReference type="PROSITE" id="PS50850"/>
    </source>
</evidence>
<feature type="transmembrane region" description="Helical" evidence="6">
    <location>
        <begin position="385"/>
        <end position="406"/>
    </location>
</feature>
<feature type="transmembrane region" description="Helical" evidence="6">
    <location>
        <begin position="319"/>
        <end position="336"/>
    </location>
</feature>
<comment type="subcellular location">
    <subcellularLocation>
        <location evidence="1">Membrane</location>
        <topology evidence="1">Multi-pass membrane protein</topology>
    </subcellularLocation>
</comment>
<feature type="transmembrane region" description="Helical" evidence="6">
    <location>
        <begin position="412"/>
        <end position="433"/>
    </location>
</feature>
<proteinExistence type="predicted"/>
<comment type="caution">
    <text evidence="8">The sequence shown here is derived from an EMBL/GenBank/DDBJ whole genome shotgun (WGS) entry which is preliminary data.</text>
</comment>
<dbReference type="InterPro" id="IPR020846">
    <property type="entry name" value="MFS_dom"/>
</dbReference>
<dbReference type="Gene3D" id="1.20.1250.20">
    <property type="entry name" value="MFS general substrate transporter like domains"/>
    <property type="match status" value="2"/>
</dbReference>
<feature type="transmembrane region" description="Helical" evidence="6">
    <location>
        <begin position="174"/>
        <end position="197"/>
    </location>
</feature>
<name>A0A9P8C5T5_9HELO</name>
<feature type="transmembrane region" description="Helical" evidence="6">
    <location>
        <begin position="209"/>
        <end position="227"/>
    </location>
</feature>
<feature type="transmembrane region" description="Helical" evidence="6">
    <location>
        <begin position="445"/>
        <end position="468"/>
    </location>
</feature>
<dbReference type="Pfam" id="PF06609">
    <property type="entry name" value="TRI12"/>
    <property type="match status" value="1"/>
</dbReference>
<reference evidence="8" key="1">
    <citation type="journal article" date="2021" name="IMA Fungus">
        <title>Genomic characterization of three marine fungi, including Emericellopsis atlantica sp. nov. with signatures of a generalist lifestyle and marine biomass degradation.</title>
        <authorList>
            <person name="Hagestad O.C."/>
            <person name="Hou L."/>
            <person name="Andersen J.H."/>
            <person name="Hansen E.H."/>
            <person name="Altermark B."/>
            <person name="Li C."/>
            <person name="Kuhnert E."/>
            <person name="Cox R.J."/>
            <person name="Crous P.W."/>
            <person name="Spatafora J.W."/>
            <person name="Lail K."/>
            <person name="Amirebrahimi M."/>
            <person name="Lipzen A."/>
            <person name="Pangilinan J."/>
            <person name="Andreopoulos W."/>
            <person name="Hayes R.D."/>
            <person name="Ng V."/>
            <person name="Grigoriev I.V."/>
            <person name="Jackson S.A."/>
            <person name="Sutton T.D.S."/>
            <person name="Dobson A.D.W."/>
            <person name="Rama T."/>
        </authorList>
    </citation>
    <scope>NUCLEOTIDE SEQUENCE</scope>
    <source>
        <strain evidence="8">TRa018bII</strain>
    </source>
</reference>
<feature type="domain" description="Major facilitator superfamily (MFS) profile" evidence="7">
    <location>
        <begin position="53"/>
        <end position="527"/>
    </location>
</feature>
<dbReference type="PROSITE" id="PS50850">
    <property type="entry name" value="MFS"/>
    <property type="match status" value="1"/>
</dbReference>
<evidence type="ECO:0000256" key="6">
    <source>
        <dbReference type="SAM" id="Phobius"/>
    </source>
</evidence>
<feature type="transmembrane region" description="Helical" evidence="6">
    <location>
        <begin position="356"/>
        <end position="378"/>
    </location>
</feature>
<keyword evidence="3 6" id="KW-0812">Transmembrane</keyword>
<feature type="transmembrane region" description="Helical" evidence="6">
    <location>
        <begin position="148"/>
        <end position="167"/>
    </location>
</feature>
<dbReference type="PROSITE" id="PS00216">
    <property type="entry name" value="SUGAR_TRANSPORT_1"/>
    <property type="match status" value="1"/>
</dbReference>
<keyword evidence="4 6" id="KW-1133">Transmembrane helix</keyword>
<dbReference type="InterPro" id="IPR053791">
    <property type="entry name" value="MFS_Tri12-like"/>
</dbReference>
<dbReference type="SUPFAM" id="SSF103473">
    <property type="entry name" value="MFS general substrate transporter"/>
    <property type="match status" value="1"/>
</dbReference>
<evidence type="ECO:0000256" key="2">
    <source>
        <dbReference type="ARBA" id="ARBA00022448"/>
    </source>
</evidence>
<dbReference type="CDD" id="cd06179">
    <property type="entry name" value="MFS_TRI12_like"/>
    <property type="match status" value="1"/>
</dbReference>
<dbReference type="InterPro" id="IPR005829">
    <property type="entry name" value="Sugar_transporter_CS"/>
</dbReference>
<dbReference type="Proteomes" id="UP000824998">
    <property type="component" value="Unassembled WGS sequence"/>
</dbReference>
<evidence type="ECO:0000256" key="3">
    <source>
        <dbReference type="ARBA" id="ARBA00022692"/>
    </source>
</evidence>
<dbReference type="GO" id="GO:0005886">
    <property type="term" value="C:plasma membrane"/>
    <property type="evidence" value="ECO:0007669"/>
    <property type="project" value="TreeGrafter"/>
</dbReference>
<sequence length="603" mass="64010">MSEKSAAMSVENTENPAHDAHVAIHTDTYDIDEDALGTNLPKNYYMSPGFIGTVIALILGSISNYLGWVLPANSLALINEDLGPSKNITWVAIAYTLGLSVGFLIVGRLSDIFGRRWFFIGGNVFALVGSIIAGTATTVEPIIGGEALGGIAGAVQIAFTVAIAELVPNKHRPIWITAIFFSSFEISCFGPVIAQSFVEKTAAGWRWSFYLNIIVSGLATILFYIFYHPPNFQMLHKNRSRMEQLKRLDFVGLVLFTGGLSVFLIGLNWGSGTYPWSSAHVIATIVVGAVTLVIFVLYDAYVHPGDPLMPIHLFKSRGYLAMVITAMVGSCVYYSMNVLWPQQIVYLFPGTPTQNGWLACIVGASTLLGQCLGGVLCQYIPQSRWILIAGCVALLAFSASMVSVGPGEEAKGIALMFMACFSVGVIEICSLTLAPLACASEDLGVALGALGSIRSGGAGVATAIYSTILSNKLEKYIPEKVIPAALSAGLPESSLPSLFGNLTAGTLDTVPGINANIITAVTAAQASGAAEAFKYVWYAVIAFAVLALGASCLTVNYGEYLTDEVARKMHGKTVGESGEMSTEFESKEGSVNVGHRDGIAEVK</sequence>
<protein>
    <submittedName>
        <fullName evidence="8">Fungal trichothecene efflux pump</fullName>
    </submittedName>
</protein>
<feature type="transmembrane region" description="Helical" evidence="6">
    <location>
        <begin position="279"/>
        <end position="298"/>
    </location>
</feature>
<evidence type="ECO:0000313" key="8">
    <source>
        <dbReference type="EMBL" id="KAG9234537.1"/>
    </source>
</evidence>
<accession>A0A9P8C5T5</accession>
<evidence type="ECO:0000256" key="1">
    <source>
        <dbReference type="ARBA" id="ARBA00004141"/>
    </source>
</evidence>
<keyword evidence="2" id="KW-0813">Transport</keyword>
<evidence type="ECO:0000256" key="4">
    <source>
        <dbReference type="ARBA" id="ARBA00022989"/>
    </source>
</evidence>
<organism evidence="8 9">
    <name type="scientific">Amylocarpus encephaloides</name>
    <dbReference type="NCBI Taxonomy" id="45428"/>
    <lineage>
        <taxon>Eukaryota</taxon>
        <taxon>Fungi</taxon>
        <taxon>Dikarya</taxon>
        <taxon>Ascomycota</taxon>
        <taxon>Pezizomycotina</taxon>
        <taxon>Leotiomycetes</taxon>
        <taxon>Helotiales</taxon>
        <taxon>Helotiales incertae sedis</taxon>
        <taxon>Amylocarpus</taxon>
    </lineage>
</organism>
<dbReference type="EMBL" id="MU251460">
    <property type="protein sequence ID" value="KAG9234537.1"/>
    <property type="molecule type" value="Genomic_DNA"/>
</dbReference>